<dbReference type="SMART" id="SM00563">
    <property type="entry name" value="PlsC"/>
    <property type="match status" value="1"/>
</dbReference>
<evidence type="ECO:0000256" key="6">
    <source>
        <dbReference type="ARBA" id="ARBA00023098"/>
    </source>
</evidence>
<keyword evidence="6" id="KW-0443">Lipid metabolism</keyword>
<feature type="region of interest" description="Disordered" evidence="12">
    <location>
        <begin position="118"/>
        <end position="137"/>
    </location>
</feature>
<accession>A0A6A5BKH9</accession>
<evidence type="ECO:0000256" key="12">
    <source>
        <dbReference type="SAM" id="MobiDB-lite"/>
    </source>
</evidence>
<feature type="region of interest" description="Disordered" evidence="12">
    <location>
        <begin position="258"/>
        <end position="318"/>
    </location>
</feature>
<feature type="compositionally biased region" description="Polar residues" evidence="12">
    <location>
        <begin position="118"/>
        <end position="127"/>
    </location>
</feature>
<feature type="compositionally biased region" description="Low complexity" evidence="12">
    <location>
        <begin position="292"/>
        <end position="318"/>
    </location>
</feature>
<evidence type="ECO:0000256" key="1">
    <source>
        <dbReference type="ARBA" id="ARBA00004137"/>
    </source>
</evidence>
<comment type="caution">
    <text evidence="15">The sequence shown here is derived from an EMBL/GenBank/DDBJ whole genome shotgun (WGS) entry which is preliminary data.</text>
</comment>
<evidence type="ECO:0000256" key="9">
    <source>
        <dbReference type="ARBA" id="ARBA00023315"/>
    </source>
</evidence>
<evidence type="ECO:0000256" key="3">
    <source>
        <dbReference type="ARBA" id="ARBA00022679"/>
    </source>
</evidence>
<evidence type="ECO:0000256" key="13">
    <source>
        <dbReference type="SAM" id="Phobius"/>
    </source>
</evidence>
<evidence type="ECO:0000256" key="7">
    <source>
        <dbReference type="ARBA" id="ARBA00023128"/>
    </source>
</evidence>
<keyword evidence="4" id="KW-1000">Mitochondrion outer membrane</keyword>
<evidence type="ECO:0000256" key="4">
    <source>
        <dbReference type="ARBA" id="ARBA00022787"/>
    </source>
</evidence>
<keyword evidence="16" id="KW-1185">Reference proteome</keyword>
<dbReference type="PANTHER" id="PTHR12497">
    <property type="entry name" value="TAZ PROTEIN TAFAZZIN"/>
    <property type="match status" value="1"/>
</dbReference>
<feature type="domain" description="Phospholipid/glycerol acyltransferase" evidence="14">
    <location>
        <begin position="322"/>
        <end position="447"/>
    </location>
</feature>
<dbReference type="InterPro" id="IPR000872">
    <property type="entry name" value="Tafazzin"/>
</dbReference>
<dbReference type="CDD" id="cd07989">
    <property type="entry name" value="LPLAT_AGPAT-like"/>
    <property type="match status" value="1"/>
</dbReference>
<dbReference type="GeneID" id="68110717"/>
<feature type="compositionally biased region" description="Low complexity" evidence="12">
    <location>
        <begin position="128"/>
        <end position="137"/>
    </location>
</feature>
<evidence type="ECO:0000256" key="5">
    <source>
        <dbReference type="ARBA" id="ARBA00022792"/>
    </source>
</evidence>
<evidence type="ECO:0000313" key="15">
    <source>
        <dbReference type="EMBL" id="KAF0977507.1"/>
    </source>
</evidence>
<comment type="catalytic activity">
    <reaction evidence="11">
        <text>1'-[1,2-diacyl-sn-glycero-3-phospho],3'-[1-acyl-sn-glycero-3-phospho]-glycerol + a 1,2-diacyl-sn-glycero-3-phosphocholine = a cardiolipin + a 1-acyl-sn-glycero-3-phosphocholine</text>
        <dbReference type="Rhea" id="RHEA:33731"/>
        <dbReference type="ChEBI" id="CHEBI:57643"/>
        <dbReference type="ChEBI" id="CHEBI:58168"/>
        <dbReference type="ChEBI" id="CHEBI:62237"/>
        <dbReference type="ChEBI" id="CHEBI:64743"/>
    </reaction>
    <physiologicalReaction direction="left-to-right" evidence="11">
        <dbReference type="Rhea" id="RHEA:33732"/>
    </physiologicalReaction>
    <physiologicalReaction direction="right-to-left" evidence="11">
        <dbReference type="Rhea" id="RHEA:33733"/>
    </physiologicalReaction>
</comment>
<keyword evidence="5" id="KW-0999">Mitochondrion inner membrane</keyword>
<feature type="region of interest" description="Disordered" evidence="12">
    <location>
        <begin position="1"/>
        <end position="37"/>
    </location>
</feature>
<dbReference type="RefSeq" id="XP_044562220.1">
    <property type="nucleotide sequence ID" value="XM_044706809.1"/>
</dbReference>
<dbReference type="OrthoDB" id="193467at2759"/>
<evidence type="ECO:0000256" key="10">
    <source>
        <dbReference type="ARBA" id="ARBA00024323"/>
    </source>
</evidence>
<dbReference type="PANTHER" id="PTHR12497:SF0">
    <property type="entry name" value="TAFAZZIN"/>
    <property type="match status" value="1"/>
</dbReference>
<keyword evidence="13" id="KW-0812">Transmembrane</keyword>
<dbReference type="AlphaFoldDB" id="A0A6A5BKH9"/>
<organism evidence="15 16">
    <name type="scientific">Naegleria fowleri</name>
    <name type="common">Brain eating amoeba</name>
    <dbReference type="NCBI Taxonomy" id="5763"/>
    <lineage>
        <taxon>Eukaryota</taxon>
        <taxon>Discoba</taxon>
        <taxon>Heterolobosea</taxon>
        <taxon>Tetramitia</taxon>
        <taxon>Eutetramitia</taxon>
        <taxon>Vahlkampfiidae</taxon>
        <taxon>Naegleria</taxon>
    </lineage>
</organism>
<dbReference type="VEuPathDB" id="AmoebaDB:FDP41_003499"/>
<dbReference type="PRINTS" id="PR00979">
    <property type="entry name" value="TAFAZZIN"/>
</dbReference>
<proteinExistence type="inferred from homology"/>
<dbReference type="GO" id="GO:0005743">
    <property type="term" value="C:mitochondrial inner membrane"/>
    <property type="evidence" value="ECO:0007669"/>
    <property type="project" value="UniProtKB-SubCell"/>
</dbReference>
<evidence type="ECO:0000256" key="8">
    <source>
        <dbReference type="ARBA" id="ARBA00023136"/>
    </source>
</evidence>
<feature type="compositionally biased region" description="Low complexity" evidence="12">
    <location>
        <begin position="269"/>
        <end position="278"/>
    </location>
</feature>
<reference evidence="15 16" key="1">
    <citation type="journal article" date="2019" name="Sci. Rep.">
        <title>Nanopore sequencing improves the draft genome of the human pathogenic amoeba Naegleria fowleri.</title>
        <authorList>
            <person name="Liechti N."/>
            <person name="Schurch N."/>
            <person name="Bruggmann R."/>
            <person name="Wittwer M."/>
        </authorList>
    </citation>
    <scope>NUCLEOTIDE SEQUENCE [LARGE SCALE GENOMIC DNA]</scope>
    <source>
        <strain evidence="15 16">ATCC 30894</strain>
    </source>
</reference>
<keyword evidence="8 13" id="KW-0472">Membrane</keyword>
<evidence type="ECO:0000256" key="11">
    <source>
        <dbReference type="ARBA" id="ARBA00047906"/>
    </source>
</evidence>
<keyword evidence="7" id="KW-0496">Mitochondrion</keyword>
<dbReference type="InterPro" id="IPR002123">
    <property type="entry name" value="Plipid/glycerol_acylTrfase"/>
</dbReference>
<keyword evidence="13" id="KW-1133">Transmembrane helix</keyword>
<evidence type="ECO:0000313" key="16">
    <source>
        <dbReference type="Proteomes" id="UP000444721"/>
    </source>
</evidence>
<feature type="compositionally biased region" description="Low complexity" evidence="12">
    <location>
        <begin position="13"/>
        <end position="37"/>
    </location>
</feature>
<keyword evidence="9" id="KW-0012">Acyltransferase</keyword>
<dbReference type="Pfam" id="PF01553">
    <property type="entry name" value="Acyltransferase"/>
    <property type="match status" value="1"/>
</dbReference>
<dbReference type="VEuPathDB" id="AmoebaDB:NfTy_070950"/>
<keyword evidence="3" id="KW-0808">Transferase</keyword>
<dbReference type="Proteomes" id="UP000444721">
    <property type="component" value="Unassembled WGS sequence"/>
</dbReference>
<comment type="subcellular location">
    <subcellularLocation>
        <location evidence="1">Mitochondrion inner membrane</location>
        <topology evidence="1">Peripheral membrane protein</topology>
        <orientation evidence="1">Intermembrane side</orientation>
    </subcellularLocation>
    <subcellularLocation>
        <location evidence="10">Mitochondrion outer membrane</location>
        <topology evidence="10">Peripheral membrane protein</topology>
        <orientation evidence="10">Intermembrane side</orientation>
    </subcellularLocation>
</comment>
<name>A0A6A5BKH9_NAEFO</name>
<gene>
    <name evidence="15" type="ORF">FDP41_003499</name>
</gene>
<feature type="transmembrane region" description="Helical" evidence="13">
    <location>
        <begin position="204"/>
        <end position="224"/>
    </location>
</feature>
<dbReference type="GO" id="GO:0008374">
    <property type="term" value="F:O-acyltransferase activity"/>
    <property type="evidence" value="ECO:0007669"/>
    <property type="project" value="TreeGrafter"/>
</dbReference>
<dbReference type="GO" id="GO:0005741">
    <property type="term" value="C:mitochondrial outer membrane"/>
    <property type="evidence" value="ECO:0007669"/>
    <property type="project" value="UniProtKB-SubCell"/>
</dbReference>
<comment type="similarity">
    <text evidence="2">Belongs to the taffazin family.</text>
</comment>
<evidence type="ECO:0000259" key="14">
    <source>
        <dbReference type="SMART" id="SM00563"/>
    </source>
</evidence>
<evidence type="ECO:0000256" key="2">
    <source>
        <dbReference type="ARBA" id="ARBA00010524"/>
    </source>
</evidence>
<protein>
    <recommendedName>
        <fullName evidence="14">Phospholipid/glycerol acyltransferase domain-containing protein</fullName>
    </recommendedName>
</protein>
<dbReference type="SUPFAM" id="SSF69593">
    <property type="entry name" value="Glycerol-3-phosphate (1)-acyltransferase"/>
    <property type="match status" value="1"/>
</dbReference>
<dbReference type="VEuPathDB" id="AmoebaDB:NF0064220"/>
<dbReference type="VEuPathDB" id="AmoebaDB:NF0064210"/>
<dbReference type="EMBL" id="VFQX01000034">
    <property type="protein sequence ID" value="KAF0977507.1"/>
    <property type="molecule type" value="Genomic_DNA"/>
</dbReference>
<dbReference type="GO" id="GO:0006644">
    <property type="term" value="P:phospholipid metabolic process"/>
    <property type="evidence" value="ECO:0007669"/>
    <property type="project" value="InterPro"/>
</dbReference>
<sequence length="518" mass="59037">MSSQQHRQDLGVSSMSTSSSKSIQHSAADHPLSSSSSSQLRLSSSIALMIKPHPENTYYNNQKKKETIPVLYYIQSSPSSNHDQSYPSLLRECFRYFQSLPPSPYFFRNANNTNTTTHLDGSPSSFHSTTMRSTTTTTTNSNITTITYDRNNSTTFPFSQHCSIFKIQLFPFCSILRDLSKLPYFNYNLYFHYDYSKFSIMRKIMSLSLIIGLGTFAKFFLNVLNHSKFYGKDLFRKTIEEHYERVQQQEMLAMSDDRTASGVDPFDPSPQQSHSMMDSSHHHHPKGGDSLSPTTVHSSHSPPPTVHSSHSQQQQQQPIRGLLTVVNHNSMLDEPILMSGLCPLSWFLRSDMIRYAVCASDMCFGHFLLGEFFKTVKVLPITRQGGLEQDAMKLIVHKLSNGGWINVFPEGRIYVDGEIHTCRRGIGKLIYDCDPTPHIYPIYHHGLSDVLPYDGIIPRIGKKITIMFEGDEIQVQDLVQKGRSGEMELDQVYLAIAKRVEEGMKQLKRRCEEEESKR</sequence>